<dbReference type="InterPro" id="IPR008712">
    <property type="entry name" value="NinF"/>
</dbReference>
<sequence length="61" mass="6818">MLSPSQSLQYQKESVERALTCANCGQKLHVLEVHVCEASCSELMSDPNGDMTEEDDERCIK</sequence>
<dbReference type="EMBL" id="DAAQYE010000030">
    <property type="protein sequence ID" value="HAE1359922.1"/>
    <property type="molecule type" value="Genomic_DNA"/>
</dbReference>
<accession>A0A3U5BBL6</accession>
<organism evidence="1">
    <name type="scientific">Salmonella enterica I</name>
    <dbReference type="NCBI Taxonomy" id="59201"/>
    <lineage>
        <taxon>Bacteria</taxon>
        <taxon>Pseudomonadati</taxon>
        <taxon>Pseudomonadota</taxon>
        <taxon>Gammaproteobacteria</taxon>
        <taxon>Enterobacterales</taxon>
        <taxon>Enterobacteriaceae</taxon>
        <taxon>Salmonella</taxon>
    </lineage>
</organism>
<protein>
    <submittedName>
        <fullName evidence="1">Protein ninF</fullName>
    </submittedName>
</protein>
<dbReference type="Pfam" id="PF05810">
    <property type="entry name" value="NinF"/>
    <property type="match status" value="1"/>
</dbReference>
<proteinExistence type="predicted"/>
<comment type="caution">
    <text evidence="1">The sequence shown here is derived from an EMBL/GenBank/DDBJ whole genome shotgun (WGS) entry which is preliminary data.</text>
</comment>
<dbReference type="AlphaFoldDB" id="A0A3U5BBL6"/>
<evidence type="ECO:0000313" key="1">
    <source>
        <dbReference type="EMBL" id="HAE1359922.1"/>
    </source>
</evidence>
<reference evidence="1" key="1">
    <citation type="journal article" date="2018" name="Genome Biol.">
        <title>SKESA: strategic k-mer extension for scrupulous assemblies.</title>
        <authorList>
            <person name="Souvorov A."/>
            <person name="Agarwala R."/>
            <person name="Lipman D.J."/>
        </authorList>
    </citation>
    <scope>NUCLEOTIDE SEQUENCE</scope>
    <source>
        <strain evidence="1">Salmonella enterica</strain>
    </source>
</reference>
<reference evidence="1" key="2">
    <citation type="submission" date="2019-10" db="EMBL/GenBank/DDBJ databases">
        <authorList>
            <consortium name="NCBI Pathogen Detection Project"/>
        </authorList>
    </citation>
    <scope>NUCLEOTIDE SEQUENCE</scope>
    <source>
        <strain evidence="1">Salmonella enterica</strain>
    </source>
</reference>
<name>A0A3U5BBL6_SALET</name>
<gene>
    <name evidence="1" type="ORF">G2988_21040</name>
</gene>